<dbReference type="GO" id="GO:0004757">
    <property type="term" value="F:sepiapterin reductase (NADP+) activity"/>
    <property type="evidence" value="ECO:0007669"/>
    <property type="project" value="TreeGrafter"/>
</dbReference>
<dbReference type="AlphaFoldDB" id="A0A2V3W1D7"/>
<name>A0A2V3W1D7_9BACI</name>
<evidence type="ECO:0000256" key="2">
    <source>
        <dbReference type="ARBA" id="ARBA00006484"/>
    </source>
</evidence>
<sequence>MKYAIVTGVSKGLGMSVATFLLESGINVYGLSRTKTELTEVAKENNVYYAHFSCDLGKLTNTKEVITSIKEDLNTKKISQLYVINNAAVVKPIKKSTDTTGDELSYHYQLNVISPMMLVNECLHVSNEKRIPFIGVNITSGAANRPVYGWSAYCSSKASLNMYTKAVALEQEELKTHNKIIAFNPGVMNTDMQAEIRASDYHEFIDVDTFKHYKKQNLLSDTEAVAGVLVDILTDEVNVKNGKIYDVKDYF</sequence>
<keyword evidence="4" id="KW-0521">NADP</keyword>
<dbReference type="PROSITE" id="PS00061">
    <property type="entry name" value="ADH_SHORT"/>
    <property type="match status" value="1"/>
</dbReference>
<dbReference type="SUPFAM" id="SSF51735">
    <property type="entry name" value="NAD(P)-binding Rossmann-fold domains"/>
    <property type="match status" value="1"/>
</dbReference>
<dbReference type="InterPro" id="IPR036291">
    <property type="entry name" value="NAD(P)-bd_dom_sf"/>
</dbReference>
<dbReference type="OrthoDB" id="9794387at2"/>
<evidence type="ECO:0000256" key="4">
    <source>
        <dbReference type="ARBA" id="ARBA00022857"/>
    </source>
</evidence>
<keyword evidence="5" id="KW-0560">Oxidoreductase</keyword>
<gene>
    <name evidence="6" type="ORF">DFR56_10662</name>
</gene>
<evidence type="ECO:0000256" key="3">
    <source>
        <dbReference type="ARBA" id="ARBA00022490"/>
    </source>
</evidence>
<comment type="subcellular location">
    <subcellularLocation>
        <location evidence="1">Cytoplasm</location>
    </subcellularLocation>
</comment>
<evidence type="ECO:0000256" key="5">
    <source>
        <dbReference type="ARBA" id="ARBA00023002"/>
    </source>
</evidence>
<dbReference type="PRINTS" id="PR00081">
    <property type="entry name" value="GDHRDH"/>
</dbReference>
<evidence type="ECO:0000313" key="6">
    <source>
        <dbReference type="EMBL" id="PXW86994.1"/>
    </source>
</evidence>
<proteinExistence type="inferred from homology"/>
<protein>
    <submittedName>
        <fullName evidence="6">Benzil reductase ((S)-benzoin forming)</fullName>
    </submittedName>
</protein>
<organism evidence="6 7">
    <name type="scientific">Pseudogracilibacillus auburnensis</name>
    <dbReference type="NCBI Taxonomy" id="1494959"/>
    <lineage>
        <taxon>Bacteria</taxon>
        <taxon>Bacillati</taxon>
        <taxon>Bacillota</taxon>
        <taxon>Bacilli</taxon>
        <taxon>Bacillales</taxon>
        <taxon>Bacillaceae</taxon>
        <taxon>Pseudogracilibacillus</taxon>
    </lineage>
</organism>
<dbReference type="PANTHER" id="PTHR44085">
    <property type="entry name" value="SEPIAPTERIN REDUCTASE"/>
    <property type="match status" value="1"/>
</dbReference>
<dbReference type="Proteomes" id="UP000247978">
    <property type="component" value="Unassembled WGS sequence"/>
</dbReference>
<dbReference type="GO" id="GO:0005737">
    <property type="term" value="C:cytoplasm"/>
    <property type="evidence" value="ECO:0007669"/>
    <property type="project" value="UniProtKB-SubCell"/>
</dbReference>
<dbReference type="GO" id="GO:0006729">
    <property type="term" value="P:tetrahydrobiopterin biosynthetic process"/>
    <property type="evidence" value="ECO:0007669"/>
    <property type="project" value="TreeGrafter"/>
</dbReference>
<dbReference type="RefSeq" id="WP_110395232.1">
    <property type="nucleotide sequence ID" value="NZ_JBHUHB010000001.1"/>
</dbReference>
<dbReference type="InterPro" id="IPR020904">
    <property type="entry name" value="Sc_DH/Rdtase_CS"/>
</dbReference>
<reference evidence="6 7" key="1">
    <citation type="submission" date="2018-05" db="EMBL/GenBank/DDBJ databases">
        <title>Genomic Encyclopedia of Type Strains, Phase IV (KMG-IV): sequencing the most valuable type-strain genomes for metagenomic binning, comparative biology and taxonomic classification.</title>
        <authorList>
            <person name="Goeker M."/>
        </authorList>
    </citation>
    <scope>NUCLEOTIDE SEQUENCE [LARGE SCALE GENOMIC DNA]</scope>
    <source>
        <strain evidence="6 7">DSM 28556</strain>
    </source>
</reference>
<dbReference type="EMBL" id="QJJQ01000006">
    <property type="protein sequence ID" value="PXW86994.1"/>
    <property type="molecule type" value="Genomic_DNA"/>
</dbReference>
<keyword evidence="7" id="KW-1185">Reference proteome</keyword>
<evidence type="ECO:0000256" key="1">
    <source>
        <dbReference type="ARBA" id="ARBA00004496"/>
    </source>
</evidence>
<keyword evidence="3" id="KW-0963">Cytoplasm</keyword>
<comment type="similarity">
    <text evidence="2">Belongs to the short-chain dehydrogenases/reductases (SDR) family.</text>
</comment>
<dbReference type="Gene3D" id="3.40.50.720">
    <property type="entry name" value="NAD(P)-binding Rossmann-like Domain"/>
    <property type="match status" value="1"/>
</dbReference>
<comment type="caution">
    <text evidence="6">The sequence shown here is derived from an EMBL/GenBank/DDBJ whole genome shotgun (WGS) entry which is preliminary data.</text>
</comment>
<dbReference type="InterPro" id="IPR002347">
    <property type="entry name" value="SDR_fam"/>
</dbReference>
<dbReference type="Pfam" id="PF00106">
    <property type="entry name" value="adh_short"/>
    <property type="match status" value="1"/>
</dbReference>
<dbReference type="PANTHER" id="PTHR44085:SF2">
    <property type="entry name" value="SEPIAPTERIN REDUCTASE"/>
    <property type="match status" value="1"/>
</dbReference>
<dbReference type="InterPro" id="IPR051721">
    <property type="entry name" value="Biopterin_syn/organic_redct"/>
</dbReference>
<evidence type="ECO:0000313" key="7">
    <source>
        <dbReference type="Proteomes" id="UP000247978"/>
    </source>
</evidence>
<dbReference type="NCBIfam" id="NF005381">
    <property type="entry name" value="PRK06924.1"/>
    <property type="match status" value="1"/>
</dbReference>
<accession>A0A2V3W1D7</accession>